<dbReference type="Gene3D" id="3.40.50.300">
    <property type="entry name" value="P-loop containing nucleotide triphosphate hydrolases"/>
    <property type="match status" value="1"/>
</dbReference>
<dbReference type="InterPro" id="IPR027417">
    <property type="entry name" value="P-loop_NTPase"/>
</dbReference>
<protein>
    <submittedName>
        <fullName evidence="2">ATP-binding protein</fullName>
    </submittedName>
</protein>
<dbReference type="AlphaFoldDB" id="A0ABD4Z9N4"/>
<dbReference type="Proteomes" id="UP001529235">
    <property type="component" value="Unassembled WGS sequence"/>
</dbReference>
<dbReference type="InterPro" id="IPR011579">
    <property type="entry name" value="ATPase_dom"/>
</dbReference>
<dbReference type="EMBL" id="JASNVW010000003">
    <property type="protein sequence ID" value="MDK6028808.1"/>
    <property type="molecule type" value="Genomic_DNA"/>
</dbReference>
<evidence type="ECO:0000313" key="3">
    <source>
        <dbReference type="Proteomes" id="UP001529235"/>
    </source>
</evidence>
<evidence type="ECO:0000259" key="1">
    <source>
        <dbReference type="Pfam" id="PF01637"/>
    </source>
</evidence>
<keyword evidence="2" id="KW-0067">ATP-binding</keyword>
<reference evidence="2 3" key="1">
    <citation type="submission" date="2023-05" db="EMBL/GenBank/DDBJ databases">
        <title>A new hyperthermophilic archaea 'Ignisphaera cupida' sp. nov. and description of the family 'Ignisphaeraceae' fam. nov.</title>
        <authorList>
            <person name="Podosokorskaya O.A."/>
            <person name="Elcheninov A.G."/>
            <person name="Klukina A."/>
            <person name="Merkel A.Y."/>
        </authorList>
    </citation>
    <scope>NUCLEOTIDE SEQUENCE [LARGE SCALE GENOMIC DNA]</scope>
    <source>
        <strain evidence="2 3">4213-co</strain>
    </source>
</reference>
<dbReference type="SUPFAM" id="SSF52540">
    <property type="entry name" value="P-loop containing nucleoside triphosphate hydrolases"/>
    <property type="match status" value="1"/>
</dbReference>
<dbReference type="RefSeq" id="WP_285273794.1">
    <property type="nucleotide sequence ID" value="NZ_JASNVW010000003.1"/>
</dbReference>
<keyword evidence="3" id="KW-1185">Reference proteome</keyword>
<organism evidence="2 3">
    <name type="scientific">Ignisphaera cupida</name>
    <dbReference type="NCBI Taxonomy" id="3050454"/>
    <lineage>
        <taxon>Archaea</taxon>
        <taxon>Thermoproteota</taxon>
        <taxon>Thermoprotei</taxon>
        <taxon>Desulfurococcales</taxon>
        <taxon>Desulfurococcaceae</taxon>
        <taxon>Ignisphaera</taxon>
    </lineage>
</organism>
<name>A0ABD4Z9N4_9CREN</name>
<keyword evidence="2" id="KW-0547">Nucleotide-binding</keyword>
<proteinExistence type="predicted"/>
<feature type="domain" description="ATPase" evidence="1">
    <location>
        <begin position="16"/>
        <end position="226"/>
    </location>
</feature>
<sequence>MKRIKLLFASSFEVLFVDRDLAIRRVEEWAEKSTYPVQVVFGPEGCGKTAWLRQSAVFLKELGFDVLYFNPVEKEFLFEIGFSDLRKEFLSIVEEAAKINAFAGVAWRLIDFAKKAIAHGSKKLAILVDDAFQVIGLDKAAIYVKGLLGVLEYPPKAYEKIVVVATTSEGLSRFEIGRHRWANLLPMWNLSKNGFEELYNQLPSPKPDFEEVWRATGGNPSVLENLYKNNLSIDRVVKEIVSRKRLRDFIARLGAEERKWLVEAIEDPDTLYTRSRMSLKDELVKLNLIIDDIPPREEFLWIDTPPPEKDLELGIGKYVAWQTPLHREAVKKALEIFN</sequence>
<comment type="caution">
    <text evidence="2">The sequence shown here is derived from an EMBL/GenBank/DDBJ whole genome shotgun (WGS) entry which is preliminary data.</text>
</comment>
<evidence type="ECO:0000313" key="2">
    <source>
        <dbReference type="EMBL" id="MDK6028808.1"/>
    </source>
</evidence>
<gene>
    <name evidence="2" type="ORF">QPL79_05475</name>
</gene>
<dbReference type="GO" id="GO:0005524">
    <property type="term" value="F:ATP binding"/>
    <property type="evidence" value="ECO:0007669"/>
    <property type="project" value="UniProtKB-KW"/>
</dbReference>
<dbReference type="Pfam" id="PF01637">
    <property type="entry name" value="ATPase_2"/>
    <property type="match status" value="1"/>
</dbReference>
<accession>A0ABD4Z9N4</accession>